<keyword evidence="7" id="KW-0547">Nucleotide-binding</keyword>
<dbReference type="InterPro" id="IPR005761">
    <property type="entry name" value="UDP-N-AcMur-Glu-dNH2Pim_ligase"/>
</dbReference>
<comment type="function">
    <text evidence="7">Catalyzes the addition of meso-diaminopimelic acid to the nucleotide precursor UDP-N-acetylmuramoyl-L-alanyl-D-glutamate (UMAG) in the biosynthesis of bacterial cell-wall peptidoglycan.</text>
</comment>
<dbReference type="UniPathway" id="UPA00219"/>
<dbReference type="InterPro" id="IPR036565">
    <property type="entry name" value="Mur-like_cat_sf"/>
</dbReference>
<dbReference type="HAMAP" id="MF_00208">
    <property type="entry name" value="MurE"/>
    <property type="match status" value="1"/>
</dbReference>
<reference evidence="13" key="1">
    <citation type="submission" date="2012-06" db="EMBL/GenBank/DDBJ databases">
        <title>Complete sequence of chromosome of Desulfomonile tiedjei DSM 6799.</title>
        <authorList>
            <person name="Lucas S."/>
            <person name="Copeland A."/>
            <person name="Lapidus A."/>
            <person name="Glavina del Rio T."/>
            <person name="Dalin E."/>
            <person name="Tice H."/>
            <person name="Bruce D."/>
            <person name="Goodwin L."/>
            <person name="Pitluck S."/>
            <person name="Peters L."/>
            <person name="Ovchinnikova G."/>
            <person name="Zeytun A."/>
            <person name="Lu M."/>
            <person name="Kyrpides N."/>
            <person name="Mavromatis K."/>
            <person name="Ivanova N."/>
            <person name="Brettin T."/>
            <person name="Detter J.C."/>
            <person name="Han C."/>
            <person name="Larimer F."/>
            <person name="Land M."/>
            <person name="Hauser L."/>
            <person name="Markowitz V."/>
            <person name="Cheng J.-F."/>
            <person name="Hugenholtz P."/>
            <person name="Woyke T."/>
            <person name="Wu D."/>
            <person name="Spring S."/>
            <person name="Schroeder M."/>
            <person name="Brambilla E."/>
            <person name="Klenk H.-P."/>
            <person name="Eisen J.A."/>
        </authorList>
    </citation>
    <scope>NUCLEOTIDE SEQUENCE [LARGE SCALE GENOMIC DNA]</scope>
    <source>
        <strain evidence="13">ATCC 49306 / DSM 6799 / DCB-1</strain>
    </source>
</reference>
<evidence type="ECO:0000256" key="8">
    <source>
        <dbReference type="RuleBase" id="RU004135"/>
    </source>
</evidence>
<comment type="pathway">
    <text evidence="7 8">Cell wall biogenesis; peptidoglycan biosynthesis.</text>
</comment>
<dbReference type="InterPro" id="IPR013221">
    <property type="entry name" value="Mur_ligase_cen"/>
</dbReference>
<dbReference type="Proteomes" id="UP000006055">
    <property type="component" value="Chromosome"/>
</dbReference>
<gene>
    <name evidence="7" type="primary">murE</name>
    <name evidence="12" type="ordered locus">Desti_4704</name>
</gene>
<dbReference type="NCBIfam" id="NF001126">
    <property type="entry name" value="PRK00139.1-4"/>
    <property type="match status" value="1"/>
</dbReference>
<dbReference type="GO" id="GO:0071555">
    <property type="term" value="P:cell wall organization"/>
    <property type="evidence" value="ECO:0007669"/>
    <property type="project" value="UniProtKB-KW"/>
</dbReference>
<keyword evidence="2 7" id="KW-0132">Cell division</keyword>
<dbReference type="KEGG" id="dti:Desti_4704"/>
<dbReference type="HOGENOM" id="CLU_022291_4_1_7"/>
<dbReference type="Gene3D" id="3.40.1190.10">
    <property type="entry name" value="Mur-like, catalytic domain"/>
    <property type="match status" value="1"/>
</dbReference>
<keyword evidence="5 7" id="KW-0131">Cell cycle</keyword>
<dbReference type="SUPFAM" id="SSF53244">
    <property type="entry name" value="MurD-like peptide ligases, peptide-binding domain"/>
    <property type="match status" value="1"/>
</dbReference>
<evidence type="ECO:0000256" key="4">
    <source>
        <dbReference type="ARBA" id="ARBA00022984"/>
    </source>
</evidence>
<comment type="subcellular location">
    <subcellularLocation>
        <location evidence="7 8">Cytoplasm</location>
    </subcellularLocation>
</comment>
<dbReference type="Gene3D" id="3.90.190.20">
    <property type="entry name" value="Mur ligase, C-terminal domain"/>
    <property type="match status" value="1"/>
</dbReference>
<evidence type="ECO:0000313" key="13">
    <source>
        <dbReference type="Proteomes" id="UP000006055"/>
    </source>
</evidence>
<dbReference type="InterPro" id="IPR036615">
    <property type="entry name" value="Mur_ligase_C_dom_sf"/>
</dbReference>
<dbReference type="PANTHER" id="PTHR23135:SF4">
    <property type="entry name" value="UDP-N-ACETYLMURAMOYL-L-ALANYL-D-GLUTAMATE--2,6-DIAMINOPIMELATE LIGASE MURE HOMOLOG, CHLOROPLASTIC"/>
    <property type="match status" value="1"/>
</dbReference>
<comment type="similarity">
    <text evidence="1 7">Belongs to the MurCDEF family. MurE subfamily.</text>
</comment>
<dbReference type="GO" id="GO:0000287">
    <property type="term" value="F:magnesium ion binding"/>
    <property type="evidence" value="ECO:0007669"/>
    <property type="project" value="UniProtKB-UniRule"/>
</dbReference>
<dbReference type="NCBIfam" id="NF001124">
    <property type="entry name" value="PRK00139.1-2"/>
    <property type="match status" value="1"/>
</dbReference>
<feature type="domain" description="Mur ligase C-terminal" evidence="10">
    <location>
        <begin position="336"/>
        <end position="477"/>
    </location>
</feature>
<evidence type="ECO:0000259" key="11">
    <source>
        <dbReference type="Pfam" id="PF08245"/>
    </source>
</evidence>
<comment type="catalytic activity">
    <reaction evidence="7">
        <text>UDP-N-acetyl-alpha-D-muramoyl-L-alanyl-D-glutamate + meso-2,6-diaminopimelate + ATP = UDP-N-acetyl-alpha-D-muramoyl-L-alanyl-gamma-D-glutamyl-meso-2,6-diaminopimelate + ADP + phosphate + H(+)</text>
        <dbReference type="Rhea" id="RHEA:23676"/>
        <dbReference type="ChEBI" id="CHEBI:15378"/>
        <dbReference type="ChEBI" id="CHEBI:30616"/>
        <dbReference type="ChEBI" id="CHEBI:43474"/>
        <dbReference type="ChEBI" id="CHEBI:57791"/>
        <dbReference type="ChEBI" id="CHEBI:83900"/>
        <dbReference type="ChEBI" id="CHEBI:83905"/>
        <dbReference type="ChEBI" id="CHEBI:456216"/>
        <dbReference type="EC" id="6.3.2.13"/>
    </reaction>
</comment>
<dbReference type="Gene3D" id="3.40.1390.10">
    <property type="entry name" value="MurE/MurF, N-terminal domain"/>
    <property type="match status" value="1"/>
</dbReference>
<dbReference type="GO" id="GO:0005737">
    <property type="term" value="C:cytoplasm"/>
    <property type="evidence" value="ECO:0007669"/>
    <property type="project" value="UniProtKB-SubCell"/>
</dbReference>
<feature type="modified residue" description="N6-carboxylysine" evidence="7">
    <location>
        <position position="219"/>
    </location>
</feature>
<dbReference type="NCBIfam" id="TIGR01085">
    <property type="entry name" value="murE"/>
    <property type="match status" value="1"/>
</dbReference>
<dbReference type="Pfam" id="PF08245">
    <property type="entry name" value="Mur_ligase_M"/>
    <property type="match status" value="1"/>
</dbReference>
<dbReference type="PATRIC" id="fig|706587.4.peg.5324"/>
<accession>I4CCN3</accession>
<dbReference type="PANTHER" id="PTHR23135">
    <property type="entry name" value="MUR LIGASE FAMILY MEMBER"/>
    <property type="match status" value="1"/>
</dbReference>
<dbReference type="EMBL" id="CP003360">
    <property type="protein sequence ID" value="AFM27324.1"/>
    <property type="molecule type" value="Genomic_DNA"/>
</dbReference>
<keyword evidence="4 7" id="KW-0573">Peptidoglycan synthesis</keyword>
<comment type="PTM">
    <text evidence="7">Carboxylation is probably crucial for Mg(2+) binding and, consequently, for the gamma-phosphate positioning of ATP.</text>
</comment>
<comment type="caution">
    <text evidence="7">Lacks conserved residue(s) required for the propagation of feature annotation.</text>
</comment>
<feature type="binding site" evidence="7">
    <location>
        <position position="384"/>
    </location>
    <ligand>
        <name>meso-2,6-diaminopimelate</name>
        <dbReference type="ChEBI" id="CHEBI:57791"/>
    </ligand>
</feature>
<feature type="binding site" evidence="7">
    <location>
        <position position="475"/>
    </location>
    <ligand>
        <name>meso-2,6-diaminopimelate</name>
        <dbReference type="ChEBI" id="CHEBI:57791"/>
    </ligand>
</feature>
<dbReference type="AlphaFoldDB" id="I4CCN3"/>
<dbReference type="OrthoDB" id="9800958at2"/>
<dbReference type="eggNOG" id="COG0769">
    <property type="taxonomic scope" value="Bacteria"/>
</dbReference>
<dbReference type="GO" id="GO:0008765">
    <property type="term" value="F:UDP-N-acetylmuramoylalanyl-D-glutamate-2,6-diaminopimelate ligase activity"/>
    <property type="evidence" value="ECO:0007669"/>
    <property type="project" value="UniProtKB-UniRule"/>
</dbReference>
<keyword evidence="7" id="KW-0460">Magnesium</keyword>
<dbReference type="GO" id="GO:0005524">
    <property type="term" value="F:ATP binding"/>
    <property type="evidence" value="ECO:0007669"/>
    <property type="project" value="UniProtKB-UniRule"/>
</dbReference>
<organism evidence="12 13">
    <name type="scientific">Desulfomonile tiedjei (strain ATCC 49306 / DSM 6799 / DCB-1)</name>
    <dbReference type="NCBI Taxonomy" id="706587"/>
    <lineage>
        <taxon>Bacteria</taxon>
        <taxon>Pseudomonadati</taxon>
        <taxon>Thermodesulfobacteriota</taxon>
        <taxon>Desulfomonilia</taxon>
        <taxon>Desulfomonilales</taxon>
        <taxon>Desulfomonilaceae</taxon>
        <taxon>Desulfomonile</taxon>
    </lineage>
</organism>
<keyword evidence="13" id="KW-1185">Reference proteome</keyword>
<evidence type="ECO:0000259" key="9">
    <source>
        <dbReference type="Pfam" id="PF01225"/>
    </source>
</evidence>
<dbReference type="GO" id="GO:0008360">
    <property type="term" value="P:regulation of cell shape"/>
    <property type="evidence" value="ECO:0007669"/>
    <property type="project" value="UniProtKB-KW"/>
</dbReference>
<evidence type="ECO:0000256" key="1">
    <source>
        <dbReference type="ARBA" id="ARBA00005898"/>
    </source>
</evidence>
<comment type="cofactor">
    <cofactor evidence="7">
        <name>Mg(2+)</name>
        <dbReference type="ChEBI" id="CHEBI:18420"/>
    </cofactor>
</comment>
<feature type="binding site" evidence="7">
    <location>
        <begin position="408"/>
        <end position="411"/>
    </location>
    <ligand>
        <name>meso-2,6-diaminopimelate</name>
        <dbReference type="ChEBI" id="CHEBI:57791"/>
    </ligand>
</feature>
<dbReference type="SUPFAM" id="SSF63418">
    <property type="entry name" value="MurE/MurF N-terminal domain"/>
    <property type="match status" value="1"/>
</dbReference>
<keyword evidence="3 7" id="KW-0133">Cell shape</keyword>
<keyword evidence="6 7" id="KW-0961">Cell wall biogenesis/degradation</keyword>
<dbReference type="SUPFAM" id="SSF53623">
    <property type="entry name" value="MurD-like peptide ligases, catalytic domain"/>
    <property type="match status" value="1"/>
</dbReference>
<evidence type="ECO:0000256" key="7">
    <source>
        <dbReference type="HAMAP-Rule" id="MF_00208"/>
    </source>
</evidence>
<evidence type="ECO:0000256" key="3">
    <source>
        <dbReference type="ARBA" id="ARBA00022960"/>
    </source>
</evidence>
<dbReference type="GO" id="GO:0009252">
    <property type="term" value="P:peptidoglycan biosynthetic process"/>
    <property type="evidence" value="ECO:0007669"/>
    <property type="project" value="UniProtKB-UniRule"/>
</dbReference>
<evidence type="ECO:0000256" key="5">
    <source>
        <dbReference type="ARBA" id="ARBA00023306"/>
    </source>
</evidence>
<dbReference type="STRING" id="706587.Desti_4704"/>
<feature type="short sequence motif" description="Meso-diaminopimelate recognition motif" evidence="7">
    <location>
        <begin position="408"/>
        <end position="411"/>
    </location>
</feature>
<feature type="domain" description="Mur ligase central" evidence="11">
    <location>
        <begin position="108"/>
        <end position="314"/>
    </location>
</feature>
<feature type="binding site" evidence="7">
    <location>
        <position position="30"/>
    </location>
    <ligand>
        <name>UDP-N-acetyl-alpha-D-muramoyl-L-alanyl-D-glutamate</name>
        <dbReference type="ChEBI" id="CHEBI:83900"/>
    </ligand>
</feature>
<evidence type="ECO:0000256" key="6">
    <source>
        <dbReference type="ARBA" id="ARBA00023316"/>
    </source>
</evidence>
<dbReference type="InterPro" id="IPR004101">
    <property type="entry name" value="Mur_ligase_C"/>
</dbReference>
<proteinExistence type="inferred from homology"/>
<dbReference type="GO" id="GO:0051301">
    <property type="term" value="P:cell division"/>
    <property type="evidence" value="ECO:0007669"/>
    <property type="project" value="UniProtKB-KW"/>
</dbReference>
<evidence type="ECO:0000259" key="10">
    <source>
        <dbReference type="Pfam" id="PF02875"/>
    </source>
</evidence>
<keyword evidence="7" id="KW-0067">ATP-binding</keyword>
<keyword evidence="7" id="KW-0963">Cytoplasm</keyword>
<feature type="binding site" evidence="7">
    <location>
        <position position="179"/>
    </location>
    <ligand>
        <name>UDP-N-acetyl-alpha-D-muramoyl-L-alanyl-D-glutamate</name>
        <dbReference type="ChEBI" id="CHEBI:83900"/>
    </ligand>
</feature>
<feature type="binding site" evidence="7">
    <location>
        <position position="187"/>
    </location>
    <ligand>
        <name>UDP-N-acetyl-alpha-D-muramoyl-L-alanyl-D-glutamate</name>
        <dbReference type="ChEBI" id="CHEBI:83900"/>
    </ligand>
</feature>
<dbReference type="InterPro" id="IPR000713">
    <property type="entry name" value="Mur_ligase_N"/>
</dbReference>
<feature type="binding site" evidence="7">
    <location>
        <position position="479"/>
    </location>
    <ligand>
        <name>meso-2,6-diaminopimelate</name>
        <dbReference type="ChEBI" id="CHEBI:57791"/>
    </ligand>
</feature>
<feature type="binding site" evidence="7">
    <location>
        <begin position="152"/>
        <end position="153"/>
    </location>
    <ligand>
        <name>UDP-N-acetyl-alpha-D-muramoyl-L-alanyl-D-glutamate</name>
        <dbReference type="ChEBI" id="CHEBI:83900"/>
    </ligand>
</feature>
<feature type="binding site" evidence="7">
    <location>
        <begin position="110"/>
        <end position="116"/>
    </location>
    <ligand>
        <name>ATP</name>
        <dbReference type="ChEBI" id="CHEBI:30616"/>
    </ligand>
</feature>
<keyword evidence="7 12" id="KW-0436">Ligase</keyword>
<protein>
    <recommendedName>
        <fullName evidence="7">UDP-N-acetylmuramoyl-L-alanyl-D-glutamate--2,6-diaminopimelate ligase</fullName>
        <ecNumber evidence="7">6.3.2.13</ecNumber>
    </recommendedName>
    <alternativeName>
        <fullName evidence="7">Meso-A2pm-adding enzyme</fullName>
    </alternativeName>
    <alternativeName>
        <fullName evidence="7">Meso-diaminopimelate-adding enzyme</fullName>
    </alternativeName>
    <alternativeName>
        <fullName evidence="7">UDP-MurNAc-L-Ala-D-Glu:meso-diaminopimelate ligase</fullName>
    </alternativeName>
    <alternativeName>
        <fullName evidence="7">UDP-MurNAc-tripeptide synthetase</fullName>
    </alternativeName>
    <alternativeName>
        <fullName evidence="7">UDP-N-acetylmuramyl-tripeptide synthetase</fullName>
    </alternativeName>
</protein>
<feature type="domain" description="Mur ligase N-terminal catalytic" evidence="9">
    <location>
        <begin position="22"/>
        <end position="95"/>
    </location>
</feature>
<dbReference type="EC" id="6.3.2.13" evidence="7"/>
<name>I4CCN3_DESTA</name>
<dbReference type="Pfam" id="PF02875">
    <property type="entry name" value="Mur_ligase_C"/>
    <property type="match status" value="1"/>
</dbReference>
<sequence length="518" mass="56020">MKLSEIAHALNNAQIVGDPSVEITAVHHDSRKSLPGSLFVAMRGEVVDGHNYIGAALKAGASAVMAERRSIQSQEVPEILVPDTRAALGIAAAEVYGRPTEKLSLTGITGTNGKTTLTFLLESIVKAAGGYPGVVGTISHRWGTAEQAAAHTTPEASDLQMLFRDMVRDSVTHAFVEVSSHGLHRGRLEGCEFDLGVFTNLTQDHLDYHGSLEEYYLAKRILFDRLLPSSSKSKKAAAINWEDPYGLRLIRETQGYPIIGYGIGEDSEVRPLNITVDPDGIRGTIVTPRGNVRVESALAGSFNLMNILAAVAVCECLEIPIAAVQQGLAAVRAVPGRLERVESEQGIIFVDYAHTPNALKNVLDALRIMKRSRIVTVMGCGGDRDTAKRPLMGAEAAAGSDFVIVTSDNPRSEDPLDIIRQVEVGVRDSGYKLLPADLNGKTLHPGCYKVIPDRGNAIAWAIDRLSRDDILLVAGKGHETYQEIKGVRYPFDDREVIRKELRKHASGTGPNGERKGSL</sequence>
<dbReference type="Pfam" id="PF01225">
    <property type="entry name" value="Mur_ligase"/>
    <property type="match status" value="1"/>
</dbReference>
<evidence type="ECO:0000256" key="2">
    <source>
        <dbReference type="ARBA" id="ARBA00022618"/>
    </source>
</evidence>
<dbReference type="RefSeq" id="WP_014812432.1">
    <property type="nucleotide sequence ID" value="NC_018025.1"/>
</dbReference>
<dbReference type="InterPro" id="IPR035911">
    <property type="entry name" value="MurE/MurF_N"/>
</dbReference>
<evidence type="ECO:0000313" key="12">
    <source>
        <dbReference type="EMBL" id="AFM27324.1"/>
    </source>
</evidence>